<dbReference type="NCBIfam" id="TIGR03297">
    <property type="entry name" value="Ppyr-DeCO2ase"/>
    <property type="match status" value="1"/>
</dbReference>
<dbReference type="InterPro" id="IPR029061">
    <property type="entry name" value="THDP-binding"/>
</dbReference>
<dbReference type="InterPro" id="IPR017684">
    <property type="entry name" value="Phosphono-pyrv_decarboxylase"/>
</dbReference>
<evidence type="ECO:0000256" key="3">
    <source>
        <dbReference type="ARBA" id="ARBA00023239"/>
    </source>
</evidence>
<dbReference type="GO" id="GO:0032923">
    <property type="term" value="P:organic phosphonate biosynthetic process"/>
    <property type="evidence" value="ECO:0007669"/>
    <property type="project" value="InterPro"/>
</dbReference>
<dbReference type="Proteomes" id="UP000032534">
    <property type="component" value="Unassembled WGS sequence"/>
</dbReference>
<dbReference type="InterPro" id="IPR011766">
    <property type="entry name" value="TPP_enzyme_TPP-bd"/>
</dbReference>
<reference evidence="6 7" key="1">
    <citation type="submission" date="2014-11" db="EMBL/GenBank/DDBJ databases">
        <title>Draft Genome Sequences of Paenibacillus polymyxa NRRL B-30509 and Paenibacillus terrae NRRL B-30644, Strains from a Poultry Environment that Produce Tridecaptin A and Paenicidins.</title>
        <authorList>
            <person name="van Belkum M.J."/>
            <person name="Lohans C.T."/>
            <person name="Vederas J.C."/>
        </authorList>
    </citation>
    <scope>NUCLEOTIDE SEQUENCE [LARGE SCALE GENOMIC DNA]</scope>
    <source>
        <strain evidence="6 7">NRRL B-30644</strain>
    </source>
</reference>
<sequence length="386" mass="42663">MDTKLFGEELKKLGFTFFSGVPCSFLKSLINYAINECDYVAAANEGDAVAIASGAYIGGKKSVVLMQNSGLTNAVSPLTSLTYPFRIPLLGFVSLRGEPGIPDEPQHELMGRITTQMLDLMDVEWQYLSKDLEEAQNQLIQANEQIARHRPFFFVVKKGTFDKEPLQKQQTSIHLNQIRQHGHGDHQMPTRYDALAVINSMKDSNTVQLATTGKTGRELYEIEDADNNLYMVGSMGCIGSFGLGLALSQSSKNIVVIDGDGSLLMRMGSLATNGYYHPANMVHILLDNNAHESTGGQSTVSHNIDFIGIAASCGYTKSILVHSLEELKASLQEWKLNKELTFLCLKISKDSKDQLARPHMKPHEVKERLERFIHNDPLKGKEVGGS</sequence>
<evidence type="ECO:0000256" key="1">
    <source>
        <dbReference type="ARBA" id="ARBA00022793"/>
    </source>
</evidence>
<dbReference type="SUPFAM" id="SSF52518">
    <property type="entry name" value="Thiamin diphosphate-binding fold (THDP-binding)"/>
    <property type="match status" value="2"/>
</dbReference>
<dbReference type="PANTHER" id="PTHR42818">
    <property type="entry name" value="SULFOPYRUVATE DECARBOXYLASE SUBUNIT ALPHA"/>
    <property type="match status" value="1"/>
</dbReference>
<organism evidence="6 7">
    <name type="scientific">Paenibacillus terrae</name>
    <dbReference type="NCBI Taxonomy" id="159743"/>
    <lineage>
        <taxon>Bacteria</taxon>
        <taxon>Bacillati</taxon>
        <taxon>Bacillota</taxon>
        <taxon>Bacilli</taxon>
        <taxon>Bacillales</taxon>
        <taxon>Paenibacillaceae</taxon>
        <taxon>Paenibacillus</taxon>
    </lineage>
</organism>
<dbReference type="OrthoDB" id="9785953at2"/>
<dbReference type="AlphaFoldDB" id="A0A0D7X248"/>
<dbReference type="GO" id="GO:0030976">
    <property type="term" value="F:thiamine pyrophosphate binding"/>
    <property type="evidence" value="ECO:0007669"/>
    <property type="project" value="InterPro"/>
</dbReference>
<dbReference type="EMBL" id="JTHP01000021">
    <property type="protein sequence ID" value="KJD45304.1"/>
    <property type="molecule type" value="Genomic_DNA"/>
</dbReference>
<evidence type="ECO:0000259" key="5">
    <source>
        <dbReference type="Pfam" id="PF02776"/>
    </source>
</evidence>
<dbReference type="GO" id="GO:0033980">
    <property type="term" value="F:phosphonopyruvate decarboxylase activity"/>
    <property type="evidence" value="ECO:0007669"/>
    <property type="project" value="InterPro"/>
</dbReference>
<keyword evidence="2" id="KW-0786">Thiamine pyrophosphate</keyword>
<dbReference type="CDD" id="cd07035">
    <property type="entry name" value="TPP_PYR_POX_like"/>
    <property type="match status" value="1"/>
</dbReference>
<keyword evidence="3" id="KW-0456">Lyase</keyword>
<dbReference type="Pfam" id="PF02775">
    <property type="entry name" value="TPP_enzyme_C"/>
    <property type="match status" value="1"/>
</dbReference>
<feature type="domain" description="Thiamine pyrophosphate enzyme TPP-binding" evidence="4">
    <location>
        <begin position="230"/>
        <end position="341"/>
    </location>
</feature>
<dbReference type="InterPro" id="IPR051818">
    <property type="entry name" value="TPP_dependent_decarboxylase"/>
</dbReference>
<evidence type="ECO:0000259" key="4">
    <source>
        <dbReference type="Pfam" id="PF02775"/>
    </source>
</evidence>
<dbReference type="InterPro" id="IPR012001">
    <property type="entry name" value="Thiamin_PyroP_enz_TPP-bd_dom"/>
</dbReference>
<name>A0A0D7X248_9BACL</name>
<dbReference type="RefSeq" id="WP_044646389.1">
    <property type="nucleotide sequence ID" value="NZ_JTHP01000021.1"/>
</dbReference>
<keyword evidence="6" id="KW-0670">Pyruvate</keyword>
<dbReference type="PANTHER" id="PTHR42818:SF1">
    <property type="entry name" value="SULFOPYRUVATE DECARBOXYLASE"/>
    <property type="match status" value="1"/>
</dbReference>
<keyword evidence="1" id="KW-0210">Decarboxylase</keyword>
<dbReference type="PATRIC" id="fig|159743.3.peg.2728"/>
<evidence type="ECO:0000256" key="2">
    <source>
        <dbReference type="ARBA" id="ARBA00023052"/>
    </source>
</evidence>
<evidence type="ECO:0000313" key="7">
    <source>
        <dbReference type="Proteomes" id="UP000032534"/>
    </source>
</evidence>
<dbReference type="Gene3D" id="3.40.50.970">
    <property type="match status" value="2"/>
</dbReference>
<evidence type="ECO:0000313" key="6">
    <source>
        <dbReference type="EMBL" id="KJD45304.1"/>
    </source>
</evidence>
<feature type="domain" description="Thiamine pyrophosphate enzyme N-terminal TPP-binding" evidence="5">
    <location>
        <begin position="8"/>
        <end position="102"/>
    </location>
</feature>
<comment type="caution">
    <text evidence="6">The sequence shown here is derived from an EMBL/GenBank/DDBJ whole genome shotgun (WGS) entry which is preliminary data.</text>
</comment>
<proteinExistence type="predicted"/>
<protein>
    <submittedName>
        <fullName evidence="6">3-phosphonopyruvate decarboxylase</fullName>
    </submittedName>
</protein>
<gene>
    <name evidence="6" type="ORF">QD47_12235</name>
</gene>
<keyword evidence="7" id="KW-1185">Reference proteome</keyword>
<dbReference type="Pfam" id="PF02776">
    <property type="entry name" value="TPP_enzyme_N"/>
    <property type="match status" value="1"/>
</dbReference>
<accession>A0A0D7X248</accession>